<dbReference type="GO" id="GO:0044550">
    <property type="term" value="P:secondary metabolite biosynthetic process"/>
    <property type="evidence" value="ECO:0007669"/>
    <property type="project" value="TreeGrafter"/>
</dbReference>
<dbReference type="EC" id="2.3.1.180" evidence="5"/>
<dbReference type="Gene3D" id="3.40.47.10">
    <property type="match status" value="2"/>
</dbReference>
<dbReference type="InterPro" id="IPR020616">
    <property type="entry name" value="Thiolase_N"/>
</dbReference>
<dbReference type="EMBL" id="CP036273">
    <property type="protein sequence ID" value="QDU22135.1"/>
    <property type="molecule type" value="Genomic_DNA"/>
</dbReference>
<sequence length="388" mass="41826">MKYNRVHIESIGYELAPVVVSTAELESRLSTVYDAMGMKPGHLELLTGISERRWWEPEYPLSEGAAAAGKKALDAADIDPSEIDVLIYAGVCRENFEPATACAVAHRLGISANAAVYDVSNACLGVLNGVVDVANRIELGQARAGLVVSAETAREINEHTIDRMLRTRSRELFVESVATLTGGSGAVGVLVTGKELSRAKRRRLVGGVVQNATQHHHLCKWGLQSVLPAAVGAVDKVLGQGASALVKKGIDLGTGATALLKQGLDLGLRHVRIPFMETHASEVLKHGVELGGRTWQMFQAKFGWRPEYVDKVICHQVGSQHRDTVLRSLGIPLEKDFSTFPFLGNIGTVSLPLTAALAEERDFLRPGDRVGWLGIGSGLNCLMLGIEW</sequence>
<dbReference type="Proteomes" id="UP000319576">
    <property type="component" value="Chromosome"/>
</dbReference>
<feature type="domain" description="Beta-ketoacyl-[acyl-carrier-protein] synthase III C-terminal" evidence="4">
    <location>
        <begin position="301"/>
        <end position="386"/>
    </location>
</feature>
<dbReference type="GO" id="GO:0033818">
    <property type="term" value="F:beta-ketoacyl-acyl-carrier-protein synthase III activity"/>
    <property type="evidence" value="ECO:0007669"/>
    <property type="project" value="UniProtKB-EC"/>
</dbReference>
<protein>
    <submittedName>
        <fullName evidence="5">PQB biosynthetic 3-oxoacyl-[acyl-carrier-protein] synthase III</fullName>
        <ecNumber evidence="5">2.3.1.180</ecNumber>
    </submittedName>
</protein>
<evidence type="ECO:0000256" key="1">
    <source>
        <dbReference type="ARBA" id="ARBA00022679"/>
    </source>
</evidence>
<dbReference type="PANTHER" id="PTHR34069:SF3">
    <property type="entry name" value="ACYL-COA:ACYL-COA ALKYLTRANSFERASE"/>
    <property type="match status" value="1"/>
</dbReference>
<organism evidence="5 6">
    <name type="scientific">Urbifossiella limnaea</name>
    <dbReference type="NCBI Taxonomy" id="2528023"/>
    <lineage>
        <taxon>Bacteria</taxon>
        <taxon>Pseudomonadati</taxon>
        <taxon>Planctomycetota</taxon>
        <taxon>Planctomycetia</taxon>
        <taxon>Gemmatales</taxon>
        <taxon>Gemmataceae</taxon>
        <taxon>Urbifossiella</taxon>
    </lineage>
</organism>
<dbReference type="InterPro" id="IPR016039">
    <property type="entry name" value="Thiolase-like"/>
</dbReference>
<dbReference type="Pfam" id="PF00108">
    <property type="entry name" value="Thiolase_N"/>
    <property type="match status" value="1"/>
</dbReference>
<keyword evidence="1 5" id="KW-0808">Transferase</keyword>
<dbReference type="AlphaFoldDB" id="A0A517XXC0"/>
<dbReference type="Pfam" id="PF08541">
    <property type="entry name" value="ACP_syn_III_C"/>
    <property type="match status" value="1"/>
</dbReference>
<evidence type="ECO:0000259" key="4">
    <source>
        <dbReference type="Pfam" id="PF08541"/>
    </source>
</evidence>
<dbReference type="NCBIfam" id="NF006720">
    <property type="entry name" value="PRK09258.1"/>
    <property type="match status" value="1"/>
</dbReference>
<dbReference type="RefSeq" id="WP_145241610.1">
    <property type="nucleotide sequence ID" value="NZ_CP036273.1"/>
</dbReference>
<dbReference type="PANTHER" id="PTHR34069">
    <property type="entry name" value="3-OXOACYL-[ACYL-CARRIER-PROTEIN] SYNTHASE 3"/>
    <property type="match status" value="1"/>
</dbReference>
<dbReference type="InterPro" id="IPR013747">
    <property type="entry name" value="ACP_syn_III_C"/>
</dbReference>
<gene>
    <name evidence="5" type="primary">pqsD</name>
    <name evidence="5" type="ORF">ETAA1_41110</name>
</gene>
<reference evidence="5 6" key="1">
    <citation type="submission" date="2019-02" db="EMBL/GenBank/DDBJ databases">
        <title>Deep-cultivation of Planctomycetes and their phenomic and genomic characterization uncovers novel biology.</title>
        <authorList>
            <person name="Wiegand S."/>
            <person name="Jogler M."/>
            <person name="Boedeker C."/>
            <person name="Pinto D."/>
            <person name="Vollmers J."/>
            <person name="Rivas-Marin E."/>
            <person name="Kohn T."/>
            <person name="Peeters S.H."/>
            <person name="Heuer A."/>
            <person name="Rast P."/>
            <person name="Oberbeckmann S."/>
            <person name="Bunk B."/>
            <person name="Jeske O."/>
            <person name="Meyerdierks A."/>
            <person name="Storesund J.E."/>
            <person name="Kallscheuer N."/>
            <person name="Luecker S."/>
            <person name="Lage O.M."/>
            <person name="Pohl T."/>
            <person name="Merkel B.J."/>
            <person name="Hornburger P."/>
            <person name="Mueller R.-W."/>
            <person name="Bruemmer F."/>
            <person name="Labrenz M."/>
            <person name="Spormann A.M."/>
            <person name="Op den Camp H."/>
            <person name="Overmann J."/>
            <person name="Amann R."/>
            <person name="Jetten M.S.M."/>
            <person name="Mascher T."/>
            <person name="Medema M.H."/>
            <person name="Devos D.P."/>
            <person name="Kaster A.-K."/>
            <person name="Ovreas L."/>
            <person name="Rohde M."/>
            <person name="Galperin M.Y."/>
            <person name="Jogler C."/>
        </authorList>
    </citation>
    <scope>NUCLEOTIDE SEQUENCE [LARGE SCALE GENOMIC DNA]</scope>
    <source>
        <strain evidence="5 6">ETA_A1</strain>
    </source>
</reference>
<evidence type="ECO:0000259" key="3">
    <source>
        <dbReference type="Pfam" id="PF00108"/>
    </source>
</evidence>
<keyword evidence="2 5" id="KW-0012">Acyltransferase</keyword>
<accession>A0A517XXC0</accession>
<evidence type="ECO:0000313" key="5">
    <source>
        <dbReference type="EMBL" id="QDU22135.1"/>
    </source>
</evidence>
<dbReference type="SUPFAM" id="SSF53901">
    <property type="entry name" value="Thiolase-like"/>
    <property type="match status" value="1"/>
</dbReference>
<dbReference type="KEGG" id="uli:ETAA1_41110"/>
<dbReference type="OrthoDB" id="9788274at2"/>
<name>A0A517XXC0_9BACT</name>
<evidence type="ECO:0000256" key="2">
    <source>
        <dbReference type="ARBA" id="ARBA00023315"/>
    </source>
</evidence>
<feature type="domain" description="Thiolase N-terminal" evidence="3">
    <location>
        <begin position="65"/>
        <end position="152"/>
    </location>
</feature>
<evidence type="ECO:0000313" key="6">
    <source>
        <dbReference type="Proteomes" id="UP000319576"/>
    </source>
</evidence>
<keyword evidence="6" id="KW-1185">Reference proteome</keyword>
<proteinExistence type="predicted"/>